<evidence type="ECO:0000256" key="1">
    <source>
        <dbReference type="SAM" id="Phobius"/>
    </source>
</evidence>
<accession>A0A8J6JAS3</accession>
<comment type="caution">
    <text evidence="2">The sequence shown here is derived from an EMBL/GenBank/DDBJ whole genome shotgun (WGS) entry which is preliminary data.</text>
</comment>
<feature type="transmembrane region" description="Helical" evidence="1">
    <location>
        <begin position="74"/>
        <end position="98"/>
    </location>
</feature>
<feature type="transmembrane region" description="Helical" evidence="1">
    <location>
        <begin position="105"/>
        <end position="123"/>
    </location>
</feature>
<reference evidence="2" key="1">
    <citation type="submission" date="2020-08" db="EMBL/GenBank/DDBJ databases">
        <title>Genome public.</title>
        <authorList>
            <person name="Liu C."/>
            <person name="Sun Q."/>
        </authorList>
    </citation>
    <scope>NUCLEOTIDE SEQUENCE</scope>
    <source>
        <strain evidence="2">NSJ-23</strain>
    </source>
</reference>
<feature type="transmembrane region" description="Helical" evidence="1">
    <location>
        <begin position="143"/>
        <end position="161"/>
    </location>
</feature>
<sequence>MTRRDLIHKWFVYALGLLPLWLLDDYILPRYPLFGVTPMLLPVAAAAVAVLEGAYAGAGFGMAVGLLWELAYPGGFGGLVLGMALAGMAIGALAQYALSQSFPGCLLCSAAILALLDLLRVLRGLITHAASLPALLQVAVPEFLYSLAWTPVVYLLFRAIFRRVGGTKLA</sequence>
<organism evidence="2 3">
    <name type="scientific">Flintibacter hominis</name>
    <dbReference type="NCBI Taxonomy" id="2763048"/>
    <lineage>
        <taxon>Bacteria</taxon>
        <taxon>Bacillati</taxon>
        <taxon>Bacillota</taxon>
        <taxon>Clostridia</taxon>
        <taxon>Eubacteriales</taxon>
        <taxon>Flintibacter</taxon>
    </lineage>
</organism>
<proteinExistence type="predicted"/>
<keyword evidence="3" id="KW-1185">Reference proteome</keyword>
<gene>
    <name evidence="2" type="ORF">H8S11_12665</name>
</gene>
<keyword evidence="1" id="KW-0472">Membrane</keyword>
<name>A0A8J6JAS3_9FIRM</name>
<keyword evidence="1" id="KW-0812">Transmembrane</keyword>
<feature type="transmembrane region" description="Helical" evidence="1">
    <location>
        <begin position="40"/>
        <end position="68"/>
    </location>
</feature>
<dbReference type="Proteomes" id="UP000628736">
    <property type="component" value="Unassembled WGS sequence"/>
</dbReference>
<evidence type="ECO:0000313" key="2">
    <source>
        <dbReference type="EMBL" id="MBC5723660.1"/>
    </source>
</evidence>
<evidence type="ECO:0000313" key="3">
    <source>
        <dbReference type="Proteomes" id="UP000628736"/>
    </source>
</evidence>
<protein>
    <submittedName>
        <fullName evidence="2">Rod shape-determining protein MreD</fullName>
    </submittedName>
</protein>
<keyword evidence="1" id="KW-1133">Transmembrane helix</keyword>
<dbReference type="EMBL" id="JACOPO010000011">
    <property type="protein sequence ID" value="MBC5723660.1"/>
    <property type="molecule type" value="Genomic_DNA"/>
</dbReference>
<dbReference type="AlphaFoldDB" id="A0A8J6JAS3"/>
<dbReference type="RefSeq" id="WP_186853379.1">
    <property type="nucleotide sequence ID" value="NZ_JACOPO010000011.1"/>
</dbReference>